<protein>
    <submittedName>
        <fullName evidence="1">Uncharacterized protein</fullName>
    </submittedName>
</protein>
<dbReference type="Gramene" id="TuG1812G0300000566.01.T01">
    <property type="protein sequence ID" value="TuG1812G0300000566.01.T01"/>
    <property type="gene ID" value="TuG1812G0300000566.01"/>
</dbReference>
<dbReference type="AlphaFoldDB" id="A0A8R7PNB0"/>
<evidence type="ECO:0000313" key="1">
    <source>
        <dbReference type="EnsemblPlants" id="TuG1812G0300000566.01.T01"/>
    </source>
</evidence>
<keyword evidence="2" id="KW-1185">Reference proteome</keyword>
<reference evidence="2" key="1">
    <citation type="journal article" date="2013" name="Nature">
        <title>Draft genome of the wheat A-genome progenitor Triticum urartu.</title>
        <authorList>
            <person name="Ling H.Q."/>
            <person name="Zhao S."/>
            <person name="Liu D."/>
            <person name="Wang J."/>
            <person name="Sun H."/>
            <person name="Zhang C."/>
            <person name="Fan H."/>
            <person name="Li D."/>
            <person name="Dong L."/>
            <person name="Tao Y."/>
            <person name="Gao C."/>
            <person name="Wu H."/>
            <person name="Li Y."/>
            <person name="Cui Y."/>
            <person name="Guo X."/>
            <person name="Zheng S."/>
            <person name="Wang B."/>
            <person name="Yu K."/>
            <person name="Liang Q."/>
            <person name="Yang W."/>
            <person name="Lou X."/>
            <person name="Chen J."/>
            <person name="Feng M."/>
            <person name="Jian J."/>
            <person name="Zhang X."/>
            <person name="Luo G."/>
            <person name="Jiang Y."/>
            <person name="Liu J."/>
            <person name="Wang Z."/>
            <person name="Sha Y."/>
            <person name="Zhang B."/>
            <person name="Wu H."/>
            <person name="Tang D."/>
            <person name="Shen Q."/>
            <person name="Xue P."/>
            <person name="Zou S."/>
            <person name="Wang X."/>
            <person name="Liu X."/>
            <person name="Wang F."/>
            <person name="Yang Y."/>
            <person name="An X."/>
            <person name="Dong Z."/>
            <person name="Zhang K."/>
            <person name="Zhang X."/>
            <person name="Luo M.C."/>
            <person name="Dvorak J."/>
            <person name="Tong Y."/>
            <person name="Wang J."/>
            <person name="Yang H."/>
            <person name="Li Z."/>
            <person name="Wang D."/>
            <person name="Zhang A."/>
            <person name="Wang J."/>
        </authorList>
    </citation>
    <scope>NUCLEOTIDE SEQUENCE</scope>
    <source>
        <strain evidence="2">cv. G1812</strain>
    </source>
</reference>
<evidence type="ECO:0000313" key="2">
    <source>
        <dbReference type="Proteomes" id="UP000015106"/>
    </source>
</evidence>
<reference evidence="1" key="3">
    <citation type="submission" date="2022-06" db="UniProtKB">
        <authorList>
            <consortium name="EnsemblPlants"/>
        </authorList>
    </citation>
    <scope>IDENTIFICATION</scope>
</reference>
<reference evidence="1" key="2">
    <citation type="submission" date="2018-03" db="EMBL/GenBank/DDBJ databases">
        <title>The Triticum urartu genome reveals the dynamic nature of wheat genome evolution.</title>
        <authorList>
            <person name="Ling H."/>
            <person name="Ma B."/>
            <person name="Shi X."/>
            <person name="Liu H."/>
            <person name="Dong L."/>
            <person name="Sun H."/>
            <person name="Cao Y."/>
            <person name="Gao Q."/>
            <person name="Zheng S."/>
            <person name="Li Y."/>
            <person name="Yu Y."/>
            <person name="Du H."/>
            <person name="Qi M."/>
            <person name="Li Y."/>
            <person name="Yu H."/>
            <person name="Cui Y."/>
            <person name="Wang N."/>
            <person name="Chen C."/>
            <person name="Wu H."/>
            <person name="Zhao Y."/>
            <person name="Zhang J."/>
            <person name="Li Y."/>
            <person name="Zhou W."/>
            <person name="Zhang B."/>
            <person name="Hu W."/>
            <person name="Eijk M."/>
            <person name="Tang J."/>
            <person name="Witsenboer H."/>
            <person name="Zhao S."/>
            <person name="Li Z."/>
            <person name="Zhang A."/>
            <person name="Wang D."/>
            <person name="Liang C."/>
        </authorList>
    </citation>
    <scope>NUCLEOTIDE SEQUENCE [LARGE SCALE GENOMIC DNA]</scope>
    <source>
        <strain evidence="1">cv. G1812</strain>
    </source>
</reference>
<accession>A0A8R7PNB0</accession>
<dbReference type="EnsemblPlants" id="TuG1812G0300000566.01.T01">
    <property type="protein sequence ID" value="TuG1812G0300000566.01.T01"/>
    <property type="gene ID" value="TuG1812G0300000566.01"/>
</dbReference>
<organism evidence="1 2">
    <name type="scientific">Triticum urartu</name>
    <name type="common">Red wild einkorn</name>
    <name type="synonym">Crithodium urartu</name>
    <dbReference type="NCBI Taxonomy" id="4572"/>
    <lineage>
        <taxon>Eukaryota</taxon>
        <taxon>Viridiplantae</taxon>
        <taxon>Streptophyta</taxon>
        <taxon>Embryophyta</taxon>
        <taxon>Tracheophyta</taxon>
        <taxon>Spermatophyta</taxon>
        <taxon>Magnoliopsida</taxon>
        <taxon>Liliopsida</taxon>
        <taxon>Poales</taxon>
        <taxon>Poaceae</taxon>
        <taxon>BOP clade</taxon>
        <taxon>Pooideae</taxon>
        <taxon>Triticodae</taxon>
        <taxon>Triticeae</taxon>
        <taxon>Triticinae</taxon>
        <taxon>Triticum</taxon>
    </lineage>
</organism>
<name>A0A8R7PNB0_TRIUA</name>
<dbReference type="Proteomes" id="UP000015106">
    <property type="component" value="Chromosome 3"/>
</dbReference>
<sequence length="39" mass="4225">MSCVRPQLHSGPPYRLCGNSLTSVSYIPLPDSESKAAYV</sequence>
<proteinExistence type="predicted"/>